<gene>
    <name evidence="2" type="ORF">DN069_23860</name>
</gene>
<name>A0A2X0IDS0_9ACTN</name>
<keyword evidence="3" id="KW-1185">Reference proteome</keyword>
<proteinExistence type="predicted"/>
<sequence>MRLAFSTLGLPGYPLSEALRLADRHGWEGLELRCAPGESIHPTLDPDQRRSFARDLEHAGIVPLCLAGYVGVAEPGDDAAVVGRLREELQLAADLGAAHLRVFPRGGDTPAPEVDARAARRLTAAAETAERVGVRLVVETHDSHRGGAEVARLLALVDHPAVGAIWDLLHTCLAGETPHQTRTALGSRLAYTQVKDVASHHDLTPLPLGTGVLPIADCVGELDTDAWVSWEYEAPWYPQAAPLPGLLGPGSEYLRPLR</sequence>
<reference evidence="2 3" key="1">
    <citation type="submission" date="2018-06" db="EMBL/GenBank/DDBJ databases">
        <title>Streptacidiphilus pinicola sp. nov., isolated from pine grove soil.</title>
        <authorList>
            <person name="Roh S.G."/>
            <person name="Park S."/>
            <person name="Kim M.-K."/>
            <person name="Yun B.-R."/>
            <person name="Park J."/>
            <person name="Kim M.J."/>
            <person name="Kim Y.S."/>
            <person name="Kim S.B."/>
        </authorList>
    </citation>
    <scope>NUCLEOTIDE SEQUENCE [LARGE SCALE GENOMIC DNA]</scope>
    <source>
        <strain evidence="2 3">MMS16-CNU450</strain>
    </source>
</reference>
<feature type="domain" description="Xylose isomerase-like TIM barrel" evidence="1">
    <location>
        <begin position="19"/>
        <end position="254"/>
    </location>
</feature>
<dbReference type="AlphaFoldDB" id="A0A2X0IDS0"/>
<evidence type="ECO:0000313" key="3">
    <source>
        <dbReference type="Proteomes" id="UP000248889"/>
    </source>
</evidence>
<dbReference type="OrthoDB" id="9815124at2"/>
<dbReference type="Pfam" id="PF01261">
    <property type="entry name" value="AP_endonuc_2"/>
    <property type="match status" value="1"/>
</dbReference>
<dbReference type="RefSeq" id="WP_111504082.1">
    <property type="nucleotide sequence ID" value="NZ_QKYN01000094.1"/>
</dbReference>
<dbReference type="InterPro" id="IPR050312">
    <property type="entry name" value="IolE/XylAMocC-like"/>
</dbReference>
<protein>
    <submittedName>
        <fullName evidence="2">Sugar phosphate isomerase/epimerase</fullName>
    </submittedName>
</protein>
<dbReference type="InterPro" id="IPR036237">
    <property type="entry name" value="Xyl_isomerase-like_sf"/>
</dbReference>
<accession>A0A2X0IDS0</accession>
<dbReference type="Proteomes" id="UP000248889">
    <property type="component" value="Unassembled WGS sequence"/>
</dbReference>
<dbReference type="SUPFAM" id="SSF51658">
    <property type="entry name" value="Xylose isomerase-like"/>
    <property type="match status" value="1"/>
</dbReference>
<keyword evidence="2" id="KW-0413">Isomerase</keyword>
<organism evidence="2 3">
    <name type="scientific">Streptacidiphilus pinicola</name>
    <dbReference type="NCBI Taxonomy" id="2219663"/>
    <lineage>
        <taxon>Bacteria</taxon>
        <taxon>Bacillati</taxon>
        <taxon>Actinomycetota</taxon>
        <taxon>Actinomycetes</taxon>
        <taxon>Kitasatosporales</taxon>
        <taxon>Streptomycetaceae</taxon>
        <taxon>Streptacidiphilus</taxon>
    </lineage>
</organism>
<dbReference type="GO" id="GO:0016853">
    <property type="term" value="F:isomerase activity"/>
    <property type="evidence" value="ECO:0007669"/>
    <property type="project" value="UniProtKB-KW"/>
</dbReference>
<dbReference type="PANTHER" id="PTHR12110">
    <property type="entry name" value="HYDROXYPYRUVATE ISOMERASE"/>
    <property type="match status" value="1"/>
</dbReference>
<dbReference type="Gene3D" id="3.20.20.150">
    <property type="entry name" value="Divalent-metal-dependent TIM barrel enzymes"/>
    <property type="match status" value="1"/>
</dbReference>
<evidence type="ECO:0000259" key="1">
    <source>
        <dbReference type="Pfam" id="PF01261"/>
    </source>
</evidence>
<dbReference type="InterPro" id="IPR013022">
    <property type="entry name" value="Xyl_isomerase-like_TIM-brl"/>
</dbReference>
<comment type="caution">
    <text evidence="2">The sequence shown here is derived from an EMBL/GenBank/DDBJ whole genome shotgun (WGS) entry which is preliminary data.</text>
</comment>
<dbReference type="EMBL" id="QKYN01000094">
    <property type="protein sequence ID" value="RAG83142.1"/>
    <property type="molecule type" value="Genomic_DNA"/>
</dbReference>
<evidence type="ECO:0000313" key="2">
    <source>
        <dbReference type="EMBL" id="RAG83142.1"/>
    </source>
</evidence>